<gene>
    <name evidence="1" type="ORF">ACFOGH_05670</name>
</gene>
<evidence type="ECO:0000313" key="1">
    <source>
        <dbReference type="EMBL" id="MFC3180468.1"/>
    </source>
</evidence>
<dbReference type="EMBL" id="JBHRTO010000001">
    <property type="protein sequence ID" value="MFC3180468.1"/>
    <property type="molecule type" value="Genomic_DNA"/>
</dbReference>
<sequence>MTITLDATTRTARMEGGRWSNVVVLADLPKWLKLYRDLWSRLPDGKKPVPGKPGPWAQFYEADLHALERAVRAAQEI</sequence>
<dbReference type="Proteomes" id="UP001595547">
    <property type="component" value="Unassembled WGS sequence"/>
</dbReference>
<reference evidence="2" key="1">
    <citation type="journal article" date="2019" name="Int. J. Syst. Evol. Microbiol.">
        <title>The Global Catalogue of Microorganisms (GCM) 10K type strain sequencing project: providing services to taxonomists for standard genome sequencing and annotation.</title>
        <authorList>
            <consortium name="The Broad Institute Genomics Platform"/>
            <consortium name="The Broad Institute Genome Sequencing Center for Infectious Disease"/>
            <person name="Wu L."/>
            <person name="Ma J."/>
        </authorList>
    </citation>
    <scope>NUCLEOTIDE SEQUENCE [LARGE SCALE GENOMIC DNA]</scope>
    <source>
        <strain evidence="2">KCTC 52039</strain>
    </source>
</reference>
<name>A0ABV7IXG7_9RHOB</name>
<dbReference type="RefSeq" id="WP_380072092.1">
    <property type="nucleotide sequence ID" value="NZ_JBHRTO010000001.1"/>
</dbReference>
<evidence type="ECO:0000313" key="2">
    <source>
        <dbReference type="Proteomes" id="UP001595547"/>
    </source>
</evidence>
<protein>
    <submittedName>
        <fullName evidence="1">Uncharacterized protein</fullName>
    </submittedName>
</protein>
<organism evidence="1 2">
    <name type="scientific">Cypionkella sinensis</name>
    <dbReference type="NCBI Taxonomy" id="1756043"/>
    <lineage>
        <taxon>Bacteria</taxon>
        <taxon>Pseudomonadati</taxon>
        <taxon>Pseudomonadota</taxon>
        <taxon>Alphaproteobacteria</taxon>
        <taxon>Rhodobacterales</taxon>
        <taxon>Paracoccaceae</taxon>
        <taxon>Cypionkella</taxon>
    </lineage>
</organism>
<proteinExistence type="predicted"/>
<accession>A0ABV7IXG7</accession>
<comment type="caution">
    <text evidence="1">The sequence shown here is derived from an EMBL/GenBank/DDBJ whole genome shotgun (WGS) entry which is preliminary data.</text>
</comment>
<keyword evidence="2" id="KW-1185">Reference proteome</keyword>